<dbReference type="AlphaFoldDB" id="A0A3B1DXN3"/>
<protein>
    <recommendedName>
        <fullName evidence="1">DUF58 domain-containing protein</fullName>
    </recommendedName>
</protein>
<dbReference type="InterPro" id="IPR002881">
    <property type="entry name" value="DUF58"/>
</dbReference>
<dbReference type="PANTHER" id="PTHR33608">
    <property type="entry name" value="BLL2464 PROTEIN"/>
    <property type="match status" value="1"/>
</dbReference>
<name>A0A3B1DXN3_9ZZZZ</name>
<gene>
    <name evidence="2" type="ORF">MNBD_PLANCTO03-1720</name>
</gene>
<dbReference type="Pfam" id="PF01882">
    <property type="entry name" value="DUF58"/>
    <property type="match status" value="1"/>
</dbReference>
<dbReference type="PANTHER" id="PTHR33608:SF7">
    <property type="entry name" value="DUF58 DOMAIN-CONTAINING PROTEIN"/>
    <property type="match status" value="1"/>
</dbReference>
<feature type="domain" description="DUF58" evidence="1">
    <location>
        <begin position="57"/>
        <end position="277"/>
    </location>
</feature>
<dbReference type="EMBL" id="UOGK01000607">
    <property type="protein sequence ID" value="VAX41893.1"/>
    <property type="molecule type" value="Genomic_DNA"/>
</dbReference>
<organism evidence="2">
    <name type="scientific">hydrothermal vent metagenome</name>
    <dbReference type="NCBI Taxonomy" id="652676"/>
    <lineage>
        <taxon>unclassified sequences</taxon>
        <taxon>metagenomes</taxon>
        <taxon>ecological metagenomes</taxon>
    </lineage>
</organism>
<sequence length="322" mass="36381">MQRTENPTRPATLDELLDSQLIARVSQLDITSKKIFAGKLRGERRSKKRGESVEFADHRPYVSGDDLRHIDWNIFGRLDRLFLKLFLEEEDLCLHVVLDCSESHDCGNPNKFLFMQQVAMSLGYIGLVNLNRVAMTAIGTPPTTPGMSASESQDTAPTGVLSTIRDLRGRRRTQELAGWLCSLRPEGSSNFTEACKRIALSRRGKGVMLVLSDFFLKEGYEDGLRLLTGRGYDVFCLQVLSPQELEPDIAGDLRLRDVEDGDYAEVTISAPLLKRYKANLSAYCDELRTFCGRRDMTLLTVRTDTPIDVLLLDYLRRRGVVR</sequence>
<evidence type="ECO:0000259" key="1">
    <source>
        <dbReference type="Pfam" id="PF01882"/>
    </source>
</evidence>
<accession>A0A3B1DXN3</accession>
<proteinExistence type="predicted"/>
<reference evidence="2" key="1">
    <citation type="submission" date="2018-06" db="EMBL/GenBank/DDBJ databases">
        <authorList>
            <person name="Zhirakovskaya E."/>
        </authorList>
    </citation>
    <scope>NUCLEOTIDE SEQUENCE</scope>
</reference>
<evidence type="ECO:0000313" key="2">
    <source>
        <dbReference type="EMBL" id="VAX41893.1"/>
    </source>
</evidence>